<dbReference type="Pfam" id="PF03732">
    <property type="entry name" value="Retrotrans_gag"/>
    <property type="match status" value="1"/>
</dbReference>
<reference evidence="2" key="1">
    <citation type="journal article" date="2022" name="Int. J. Mol. Sci.">
        <title>Draft Genome of Tanacetum Coccineum: Genomic Comparison of Closely Related Tanacetum-Family Plants.</title>
        <authorList>
            <person name="Yamashiro T."/>
            <person name="Shiraishi A."/>
            <person name="Nakayama K."/>
            <person name="Satake H."/>
        </authorList>
    </citation>
    <scope>NUCLEOTIDE SEQUENCE</scope>
</reference>
<evidence type="ECO:0000313" key="3">
    <source>
        <dbReference type="Proteomes" id="UP001151760"/>
    </source>
</evidence>
<keyword evidence="2" id="KW-0548">Nucleotidyltransferase</keyword>
<keyword evidence="3" id="KW-1185">Reference proteome</keyword>
<evidence type="ECO:0000259" key="1">
    <source>
        <dbReference type="Pfam" id="PF03732"/>
    </source>
</evidence>
<dbReference type="PANTHER" id="PTHR33223">
    <property type="entry name" value="CCHC-TYPE DOMAIN-CONTAINING PROTEIN"/>
    <property type="match status" value="1"/>
</dbReference>
<feature type="domain" description="Retrotransposon gag" evidence="1">
    <location>
        <begin position="152"/>
        <end position="230"/>
    </location>
</feature>
<dbReference type="PANTHER" id="PTHR33223:SF11">
    <property type="entry name" value="ELEMENT PROTEIN, PUTATIVE-RELATED"/>
    <property type="match status" value="1"/>
</dbReference>
<gene>
    <name evidence="2" type="ORF">Tco_0893738</name>
</gene>
<sequence length="239" mass="27622">MRHDRKKSGFEANDRCHDKGLFGDVILEFCSPSRWKELSKETSSKILPGGDGSCRKTYKGLKTKQKRLPRDGGSEVSLSAGADNDWYEVAEVAANDWYEVAEVAANDWYEVSADQWESATCDDANKHIDKFLTVTQSMEQNGVPHDVMRLCLFTYSLTHHATSWFDHLPKNSIHSWEEMVTKFLSKYFPPSMVTKLRNDISNFQQLPDESLFESWERYKLLIDRCPNHNMLPSLNRYIL</sequence>
<organism evidence="2 3">
    <name type="scientific">Tanacetum coccineum</name>
    <dbReference type="NCBI Taxonomy" id="301880"/>
    <lineage>
        <taxon>Eukaryota</taxon>
        <taxon>Viridiplantae</taxon>
        <taxon>Streptophyta</taxon>
        <taxon>Embryophyta</taxon>
        <taxon>Tracheophyta</taxon>
        <taxon>Spermatophyta</taxon>
        <taxon>Magnoliopsida</taxon>
        <taxon>eudicotyledons</taxon>
        <taxon>Gunneridae</taxon>
        <taxon>Pentapetalae</taxon>
        <taxon>asterids</taxon>
        <taxon>campanulids</taxon>
        <taxon>Asterales</taxon>
        <taxon>Asteraceae</taxon>
        <taxon>Asteroideae</taxon>
        <taxon>Anthemideae</taxon>
        <taxon>Anthemidinae</taxon>
        <taxon>Tanacetum</taxon>
    </lineage>
</organism>
<evidence type="ECO:0000313" key="2">
    <source>
        <dbReference type="EMBL" id="GJT23801.1"/>
    </source>
</evidence>
<dbReference type="GO" id="GO:0003964">
    <property type="term" value="F:RNA-directed DNA polymerase activity"/>
    <property type="evidence" value="ECO:0007669"/>
    <property type="project" value="UniProtKB-KW"/>
</dbReference>
<keyword evidence="2" id="KW-0808">Transferase</keyword>
<proteinExistence type="predicted"/>
<dbReference type="EMBL" id="BQNB010014084">
    <property type="protein sequence ID" value="GJT23801.1"/>
    <property type="molecule type" value="Genomic_DNA"/>
</dbReference>
<comment type="caution">
    <text evidence="2">The sequence shown here is derived from an EMBL/GenBank/DDBJ whole genome shotgun (WGS) entry which is preliminary data.</text>
</comment>
<keyword evidence="2" id="KW-0695">RNA-directed DNA polymerase</keyword>
<reference evidence="2" key="2">
    <citation type="submission" date="2022-01" db="EMBL/GenBank/DDBJ databases">
        <authorList>
            <person name="Yamashiro T."/>
            <person name="Shiraishi A."/>
            <person name="Satake H."/>
            <person name="Nakayama K."/>
        </authorList>
    </citation>
    <scope>NUCLEOTIDE SEQUENCE</scope>
</reference>
<dbReference type="InterPro" id="IPR005162">
    <property type="entry name" value="Retrotrans_gag_dom"/>
</dbReference>
<accession>A0ABQ5C9T7</accession>
<protein>
    <submittedName>
        <fullName evidence="2">Reverse transcriptase domain-containing protein</fullName>
    </submittedName>
</protein>
<dbReference type="Proteomes" id="UP001151760">
    <property type="component" value="Unassembled WGS sequence"/>
</dbReference>
<name>A0ABQ5C9T7_9ASTR</name>